<proteinExistence type="predicted"/>
<comment type="caution">
    <text evidence="1">The sequence shown here is derived from an EMBL/GenBank/DDBJ whole genome shotgun (WGS) entry which is preliminary data.</text>
</comment>
<evidence type="ECO:0000313" key="2">
    <source>
        <dbReference type="Proteomes" id="UP000669133"/>
    </source>
</evidence>
<accession>A0A8H7ZJU8</accession>
<reference evidence="1 2" key="1">
    <citation type="submission" date="2020-12" db="EMBL/GenBank/DDBJ databases">
        <title>Effect of drift, selection, and recombination on the evolution of hybrid genomes in Candida yeast pathogens.</title>
        <authorList>
            <person name="Mixao V."/>
            <person name="Ksiezopolska E."/>
            <person name="Saus E."/>
            <person name="Boekhout T."/>
            <person name="Gacser A."/>
            <person name="Gabaldon T."/>
        </authorList>
    </citation>
    <scope>NUCLEOTIDE SEQUENCE [LARGE SCALE GENOMIC DNA]</scope>
    <source>
        <strain evidence="1 2">BP57</strain>
    </source>
</reference>
<dbReference type="Pfam" id="PF07954">
    <property type="entry name" value="DUF1689"/>
    <property type="match status" value="1"/>
</dbReference>
<organism evidence="1 2">
    <name type="scientific">Candida metapsilosis</name>
    <dbReference type="NCBI Taxonomy" id="273372"/>
    <lineage>
        <taxon>Eukaryota</taxon>
        <taxon>Fungi</taxon>
        <taxon>Dikarya</taxon>
        <taxon>Ascomycota</taxon>
        <taxon>Saccharomycotina</taxon>
        <taxon>Pichiomycetes</taxon>
        <taxon>Debaryomycetaceae</taxon>
        <taxon>Candida/Lodderomyces clade</taxon>
        <taxon>Candida</taxon>
    </lineage>
</organism>
<dbReference type="Proteomes" id="UP000669133">
    <property type="component" value="Unassembled WGS sequence"/>
</dbReference>
<evidence type="ECO:0000313" key="1">
    <source>
        <dbReference type="EMBL" id="KAG5420242.1"/>
    </source>
</evidence>
<gene>
    <name evidence="1" type="ORF">I9W82_002122</name>
</gene>
<dbReference type="RefSeq" id="XP_067549358.1">
    <property type="nucleotide sequence ID" value="XM_067690944.1"/>
</dbReference>
<keyword evidence="2" id="KW-1185">Reference proteome</keyword>
<dbReference type="EMBL" id="JAEOAQ010000002">
    <property type="protein sequence ID" value="KAG5420242.1"/>
    <property type="molecule type" value="Genomic_DNA"/>
</dbReference>
<protein>
    <submittedName>
        <fullName evidence="1">Uncharacterized protein</fullName>
    </submittedName>
</protein>
<dbReference type="GeneID" id="93650751"/>
<sequence>MATTNPLKNILTPDQFQKCINFYEADQRLNHNDRATIASQLQSIAIKSNLIGYTSGFGTLVAGNYYSGKYFFKKTKENPSSFPNSNVANVWKNMEYQNVGTYTLYYLRTTFNPMFIIRDPRTCSDEALIDAKQNGHFTDSIGLGHTDSTGQKHPLSAWDRVKLHHGGDINK</sequence>
<dbReference type="InterPro" id="IPR012470">
    <property type="entry name" value="Pup1-like"/>
</dbReference>
<name>A0A8H7ZJU8_9ASCO</name>
<dbReference type="OrthoDB" id="4010386at2759"/>
<dbReference type="AlphaFoldDB" id="A0A8H7ZJU8"/>